<sequence>MNEVIDCLLTKHRGQKDMLKLVYQDYAALVQSYCRDPNSLLHPVTRHIKRLAKLLRLGTADGN</sequence>
<organism evidence="1 2">
    <name type="scientific">Oryzias melastigma</name>
    <name type="common">Marine medaka</name>
    <dbReference type="NCBI Taxonomy" id="30732"/>
    <lineage>
        <taxon>Eukaryota</taxon>
        <taxon>Metazoa</taxon>
        <taxon>Chordata</taxon>
        <taxon>Craniata</taxon>
        <taxon>Vertebrata</taxon>
        <taxon>Euteleostomi</taxon>
        <taxon>Actinopterygii</taxon>
        <taxon>Neopterygii</taxon>
        <taxon>Teleostei</taxon>
        <taxon>Neoteleostei</taxon>
        <taxon>Acanthomorphata</taxon>
        <taxon>Ovalentaria</taxon>
        <taxon>Atherinomorphae</taxon>
        <taxon>Beloniformes</taxon>
        <taxon>Adrianichthyidae</taxon>
        <taxon>Oryziinae</taxon>
        <taxon>Oryzias</taxon>
    </lineage>
</organism>
<dbReference type="Proteomes" id="UP000646548">
    <property type="component" value="Unassembled WGS sequence"/>
</dbReference>
<accession>A0A834FGN3</accession>
<evidence type="ECO:0000313" key="2">
    <source>
        <dbReference type="Proteomes" id="UP000646548"/>
    </source>
</evidence>
<name>A0A834FGN3_ORYME</name>
<evidence type="ECO:0000313" key="1">
    <source>
        <dbReference type="EMBL" id="KAF6733682.1"/>
    </source>
</evidence>
<gene>
    <name evidence="1" type="ORF">FQA47_015371</name>
</gene>
<reference evidence="1" key="1">
    <citation type="journal article" name="BMC Genomics">
        <title>Long-read sequencing and de novo genome assembly of marine medaka (Oryzias melastigma).</title>
        <authorList>
            <person name="Liang P."/>
            <person name="Saqib H.S.A."/>
            <person name="Ni X."/>
            <person name="Shen Y."/>
        </authorList>
    </citation>
    <scope>NUCLEOTIDE SEQUENCE</scope>
    <source>
        <strain evidence="1">Bigg-433</strain>
    </source>
</reference>
<comment type="caution">
    <text evidence="1">The sequence shown here is derived from an EMBL/GenBank/DDBJ whole genome shotgun (WGS) entry which is preliminary data.</text>
</comment>
<dbReference type="AlphaFoldDB" id="A0A834FGN3"/>
<proteinExistence type="predicted"/>
<protein>
    <submittedName>
        <fullName evidence="1">Uncharacterized protein</fullName>
    </submittedName>
</protein>
<dbReference type="EMBL" id="WKFB01000153">
    <property type="protein sequence ID" value="KAF6733682.1"/>
    <property type="molecule type" value="Genomic_DNA"/>
</dbReference>